<dbReference type="InterPro" id="IPR052017">
    <property type="entry name" value="TSUP"/>
</dbReference>
<feature type="transmembrane region" description="Helical" evidence="7">
    <location>
        <begin position="231"/>
        <end position="249"/>
    </location>
</feature>
<dbReference type="Pfam" id="PF01925">
    <property type="entry name" value="TauE"/>
    <property type="match status" value="1"/>
</dbReference>
<evidence type="ECO:0000256" key="1">
    <source>
        <dbReference type="ARBA" id="ARBA00004651"/>
    </source>
</evidence>
<dbReference type="InterPro" id="IPR002781">
    <property type="entry name" value="TM_pro_TauE-like"/>
</dbReference>
<dbReference type="EMBL" id="CAEZXN010000002">
    <property type="protein sequence ID" value="CAB4684137.1"/>
    <property type="molecule type" value="Genomic_DNA"/>
</dbReference>
<feature type="transmembrane region" description="Helical" evidence="7">
    <location>
        <begin position="144"/>
        <end position="170"/>
    </location>
</feature>
<accession>A0A6J6ND87</accession>
<evidence type="ECO:0000256" key="3">
    <source>
        <dbReference type="ARBA" id="ARBA00022475"/>
    </source>
</evidence>
<evidence type="ECO:0000256" key="5">
    <source>
        <dbReference type="ARBA" id="ARBA00022989"/>
    </source>
</evidence>
<dbReference type="PANTHER" id="PTHR30269">
    <property type="entry name" value="TRANSMEMBRANE PROTEIN YFCA"/>
    <property type="match status" value="1"/>
</dbReference>
<evidence type="ECO:0000256" key="6">
    <source>
        <dbReference type="ARBA" id="ARBA00023136"/>
    </source>
</evidence>
<name>A0A6J6ND87_9ZZZZ</name>
<evidence type="ECO:0000256" key="4">
    <source>
        <dbReference type="ARBA" id="ARBA00022692"/>
    </source>
</evidence>
<keyword evidence="6 7" id="KW-0472">Membrane</keyword>
<feature type="transmembrane region" description="Helical" evidence="7">
    <location>
        <begin position="106"/>
        <end position="124"/>
    </location>
</feature>
<evidence type="ECO:0000313" key="8">
    <source>
        <dbReference type="EMBL" id="CAB4684137.1"/>
    </source>
</evidence>
<keyword evidence="4 7" id="KW-0812">Transmembrane</keyword>
<organism evidence="8">
    <name type="scientific">freshwater metagenome</name>
    <dbReference type="NCBI Taxonomy" id="449393"/>
    <lineage>
        <taxon>unclassified sequences</taxon>
        <taxon>metagenomes</taxon>
        <taxon>ecological metagenomes</taxon>
    </lineage>
</organism>
<dbReference type="AlphaFoldDB" id="A0A6J6ND87"/>
<evidence type="ECO:0000256" key="7">
    <source>
        <dbReference type="SAM" id="Phobius"/>
    </source>
</evidence>
<proteinExistence type="predicted"/>
<dbReference type="GO" id="GO:0005886">
    <property type="term" value="C:plasma membrane"/>
    <property type="evidence" value="ECO:0007669"/>
    <property type="project" value="UniProtKB-SubCell"/>
</dbReference>
<protein>
    <submittedName>
        <fullName evidence="8">Unannotated protein</fullName>
    </submittedName>
</protein>
<keyword evidence="2" id="KW-0813">Transport</keyword>
<reference evidence="8" key="1">
    <citation type="submission" date="2020-05" db="EMBL/GenBank/DDBJ databases">
        <authorList>
            <person name="Chiriac C."/>
            <person name="Salcher M."/>
            <person name="Ghai R."/>
            <person name="Kavagutti S V."/>
        </authorList>
    </citation>
    <scope>NUCLEOTIDE SEQUENCE</scope>
</reference>
<gene>
    <name evidence="8" type="ORF">UFOPK2423_00150</name>
</gene>
<evidence type="ECO:0000256" key="2">
    <source>
        <dbReference type="ARBA" id="ARBA00022448"/>
    </source>
</evidence>
<sequence length="251" mass="26014">MLELSSHTVAIILIAGFAAGFINSIVGSGTLITFPALLAAGLPPLVANTSNNVGLVPGAYAAMRGSRHSLAGDRHQIRTLMPFSIAGALIGALGLLLLPERIFGSVVPWLVLTGVALNIVAPIVSSLRKKPDQVAIGVGIRVTVLLTGIYGGYFGAAQGVILIGLLSLLLDESVARSNAMKNYLAGATNLIAGLVFILSGQIDWLAVLLIGVSSYCGAFVGSRVGRGIPSWIYRLIISATGLYASYRLFTA</sequence>
<feature type="transmembrane region" description="Helical" evidence="7">
    <location>
        <begin position="80"/>
        <end position="99"/>
    </location>
</feature>
<feature type="transmembrane region" description="Helical" evidence="7">
    <location>
        <begin position="12"/>
        <end position="38"/>
    </location>
</feature>
<keyword evidence="3" id="KW-1003">Cell membrane</keyword>
<keyword evidence="5 7" id="KW-1133">Transmembrane helix</keyword>
<dbReference type="PANTHER" id="PTHR30269:SF0">
    <property type="entry name" value="MEMBRANE TRANSPORTER PROTEIN YFCA-RELATED"/>
    <property type="match status" value="1"/>
</dbReference>
<comment type="subcellular location">
    <subcellularLocation>
        <location evidence="1">Cell membrane</location>
        <topology evidence="1">Multi-pass membrane protein</topology>
    </subcellularLocation>
</comment>